<dbReference type="Gene3D" id="3.30.10.20">
    <property type="match status" value="3"/>
</dbReference>
<dbReference type="SUPFAM" id="SSF56112">
    <property type="entry name" value="Protein kinase-like (PK-like)"/>
    <property type="match status" value="1"/>
</dbReference>
<dbReference type="AlphaFoldDB" id="A0A9D1K5B6"/>
<evidence type="ECO:0000256" key="9">
    <source>
        <dbReference type="PROSITE-ProRule" id="PRU10141"/>
    </source>
</evidence>
<evidence type="ECO:0000256" key="5">
    <source>
        <dbReference type="ARBA" id="ARBA00022777"/>
    </source>
</evidence>
<evidence type="ECO:0000256" key="8">
    <source>
        <dbReference type="ARBA" id="ARBA00048679"/>
    </source>
</evidence>
<evidence type="ECO:0000259" key="11">
    <source>
        <dbReference type="PROSITE" id="PS50011"/>
    </source>
</evidence>
<dbReference type="Proteomes" id="UP000824140">
    <property type="component" value="Unassembled WGS sequence"/>
</dbReference>
<evidence type="ECO:0000256" key="2">
    <source>
        <dbReference type="ARBA" id="ARBA00022527"/>
    </source>
</evidence>
<name>A0A9D1K5B6_9FIRM</name>
<evidence type="ECO:0000259" key="12">
    <source>
        <dbReference type="PROSITE" id="PS51178"/>
    </source>
</evidence>
<comment type="caution">
    <text evidence="13">The sequence shown here is derived from an EMBL/GenBank/DDBJ whole genome shotgun (WGS) entry which is preliminary data.</text>
</comment>
<accession>A0A9D1K5B6</accession>
<dbReference type="GO" id="GO:0004674">
    <property type="term" value="F:protein serine/threonine kinase activity"/>
    <property type="evidence" value="ECO:0007669"/>
    <property type="project" value="UniProtKB-KW"/>
</dbReference>
<evidence type="ECO:0000256" key="3">
    <source>
        <dbReference type="ARBA" id="ARBA00022679"/>
    </source>
</evidence>
<dbReference type="InterPro" id="IPR017441">
    <property type="entry name" value="Protein_kinase_ATP_BS"/>
</dbReference>
<organism evidence="13 14">
    <name type="scientific">Candidatus Alectryocaccomicrobium excrementavium</name>
    <dbReference type="NCBI Taxonomy" id="2840668"/>
    <lineage>
        <taxon>Bacteria</taxon>
        <taxon>Bacillati</taxon>
        <taxon>Bacillota</taxon>
        <taxon>Clostridia</taxon>
        <taxon>Candidatus Alectryocaccomicrobium</taxon>
    </lineage>
</organism>
<dbReference type="SMART" id="SM00740">
    <property type="entry name" value="PASTA"/>
    <property type="match status" value="3"/>
</dbReference>
<keyword evidence="10" id="KW-0812">Transmembrane</keyword>
<evidence type="ECO:0000256" key="10">
    <source>
        <dbReference type="SAM" id="Phobius"/>
    </source>
</evidence>
<dbReference type="SMART" id="SM00220">
    <property type="entry name" value="S_TKc"/>
    <property type="match status" value="1"/>
</dbReference>
<protein>
    <recommendedName>
        <fullName evidence="1">non-specific serine/threonine protein kinase</fullName>
        <ecNumber evidence="1">2.7.11.1</ecNumber>
    </recommendedName>
</protein>
<dbReference type="GO" id="GO:0005524">
    <property type="term" value="F:ATP binding"/>
    <property type="evidence" value="ECO:0007669"/>
    <property type="project" value="UniProtKB-UniRule"/>
</dbReference>
<comment type="catalytic activity">
    <reaction evidence="7">
        <text>L-threonyl-[protein] + ATP = O-phospho-L-threonyl-[protein] + ADP + H(+)</text>
        <dbReference type="Rhea" id="RHEA:46608"/>
        <dbReference type="Rhea" id="RHEA-COMP:11060"/>
        <dbReference type="Rhea" id="RHEA-COMP:11605"/>
        <dbReference type="ChEBI" id="CHEBI:15378"/>
        <dbReference type="ChEBI" id="CHEBI:30013"/>
        <dbReference type="ChEBI" id="CHEBI:30616"/>
        <dbReference type="ChEBI" id="CHEBI:61977"/>
        <dbReference type="ChEBI" id="CHEBI:456216"/>
        <dbReference type="EC" id="2.7.11.1"/>
    </reaction>
</comment>
<dbReference type="InterPro" id="IPR011009">
    <property type="entry name" value="Kinase-like_dom_sf"/>
</dbReference>
<dbReference type="FunFam" id="3.30.200.20:FF:000035">
    <property type="entry name" value="Serine/threonine protein kinase Stk1"/>
    <property type="match status" value="1"/>
</dbReference>
<feature type="transmembrane region" description="Helical" evidence="10">
    <location>
        <begin position="295"/>
        <end position="313"/>
    </location>
</feature>
<dbReference type="PROSITE" id="PS00107">
    <property type="entry name" value="PROTEIN_KINASE_ATP"/>
    <property type="match status" value="1"/>
</dbReference>
<evidence type="ECO:0000256" key="4">
    <source>
        <dbReference type="ARBA" id="ARBA00022741"/>
    </source>
</evidence>
<evidence type="ECO:0000256" key="6">
    <source>
        <dbReference type="ARBA" id="ARBA00022840"/>
    </source>
</evidence>
<proteinExistence type="predicted"/>
<dbReference type="PANTHER" id="PTHR43289">
    <property type="entry name" value="MITOGEN-ACTIVATED PROTEIN KINASE KINASE KINASE 20-RELATED"/>
    <property type="match status" value="1"/>
</dbReference>
<gene>
    <name evidence="13" type="ORF">IAA84_00290</name>
</gene>
<feature type="domain" description="PASTA" evidence="12">
    <location>
        <begin position="388"/>
        <end position="454"/>
    </location>
</feature>
<evidence type="ECO:0000313" key="14">
    <source>
        <dbReference type="Proteomes" id="UP000824140"/>
    </source>
</evidence>
<dbReference type="InterPro" id="IPR005543">
    <property type="entry name" value="PASTA_dom"/>
</dbReference>
<feature type="binding site" evidence="9">
    <location>
        <position position="38"/>
    </location>
    <ligand>
        <name>ATP</name>
        <dbReference type="ChEBI" id="CHEBI:30616"/>
    </ligand>
</feature>
<evidence type="ECO:0000313" key="13">
    <source>
        <dbReference type="EMBL" id="HIS91437.1"/>
    </source>
</evidence>
<dbReference type="Pfam" id="PF00069">
    <property type="entry name" value="Pkinase"/>
    <property type="match status" value="1"/>
</dbReference>
<sequence length="595" mass="64870">MRRVLSGRYELIEIVGTGGMAVVYRALDQKTGQEVAVKLLRPEFERDEEFVRRFSHEAKAAAQVAHENIVNMLDVGFDEVPYIVMEFVRGQTLKDLIRSVGSIPPRQAVTMVLRILAAVDHAHRNNIVHRDIKPQNILVDESGMIKVADFGIARVTNSSTMTATGDGSFFGSVHYISPEQARGEKADEKSDLYSVGVVLYEMLTGQVPFDSESAVSIAIKHIGETPRSIRELKPELPRALEQILQKALSKAPEDRYQSASEMAADLKRSLTNPRGGFVRNSAADAQRRKTRLRNACAVLALAAVLGAMVLIIVRTGIFDRYFYGVTVPSVVNVAEEDALRLLDAVHLTGEVSRTYSDEFAEGVVISQDPDAEAEAMRGGTVRLVVSQGSQWVAMPSVTGKTEAEALATLAAAELTHVTVEQAPSDYEPGLVLEQEPEAGEWASKVGECVIRVSAKSSVVPDLRGYTIEAAQAALEGTMLSIGNISDGYDASRPDGVVIEQSLAPQTAVFEETAIDLVINGERPEQYSALISFSVPLADMEVSIVVTTPSGEESEKFNQICSGQVQISLSSAETGEHRVRIYMDGTLMRDDFYDFQ</sequence>
<reference evidence="13" key="1">
    <citation type="submission" date="2020-10" db="EMBL/GenBank/DDBJ databases">
        <authorList>
            <person name="Gilroy R."/>
        </authorList>
    </citation>
    <scope>NUCLEOTIDE SEQUENCE</scope>
    <source>
        <strain evidence="13">13766</strain>
    </source>
</reference>
<keyword evidence="2" id="KW-0723">Serine/threonine-protein kinase</keyword>
<feature type="domain" description="Protein kinase" evidence="11">
    <location>
        <begin position="9"/>
        <end position="270"/>
    </location>
</feature>
<keyword evidence="3" id="KW-0808">Transferase</keyword>
<dbReference type="PROSITE" id="PS50011">
    <property type="entry name" value="PROTEIN_KINASE_DOM"/>
    <property type="match status" value="1"/>
</dbReference>
<dbReference type="InterPro" id="IPR000719">
    <property type="entry name" value="Prot_kinase_dom"/>
</dbReference>
<evidence type="ECO:0000256" key="7">
    <source>
        <dbReference type="ARBA" id="ARBA00047899"/>
    </source>
</evidence>
<keyword evidence="5 13" id="KW-0418">Kinase</keyword>
<dbReference type="PROSITE" id="PS00108">
    <property type="entry name" value="PROTEIN_KINASE_ST"/>
    <property type="match status" value="1"/>
</dbReference>
<keyword evidence="6 9" id="KW-0067">ATP-binding</keyword>
<dbReference type="Gene3D" id="3.30.200.20">
    <property type="entry name" value="Phosphorylase Kinase, domain 1"/>
    <property type="match status" value="1"/>
</dbReference>
<keyword evidence="10" id="KW-1133">Transmembrane helix</keyword>
<dbReference type="EMBL" id="DVJN01000005">
    <property type="protein sequence ID" value="HIS91437.1"/>
    <property type="molecule type" value="Genomic_DNA"/>
</dbReference>
<keyword evidence="10" id="KW-0472">Membrane</keyword>
<feature type="domain" description="PASTA" evidence="12">
    <location>
        <begin position="324"/>
        <end position="387"/>
    </location>
</feature>
<evidence type="ECO:0000256" key="1">
    <source>
        <dbReference type="ARBA" id="ARBA00012513"/>
    </source>
</evidence>
<comment type="catalytic activity">
    <reaction evidence="8">
        <text>L-seryl-[protein] + ATP = O-phospho-L-seryl-[protein] + ADP + H(+)</text>
        <dbReference type="Rhea" id="RHEA:17989"/>
        <dbReference type="Rhea" id="RHEA-COMP:9863"/>
        <dbReference type="Rhea" id="RHEA-COMP:11604"/>
        <dbReference type="ChEBI" id="CHEBI:15378"/>
        <dbReference type="ChEBI" id="CHEBI:29999"/>
        <dbReference type="ChEBI" id="CHEBI:30616"/>
        <dbReference type="ChEBI" id="CHEBI:83421"/>
        <dbReference type="ChEBI" id="CHEBI:456216"/>
        <dbReference type="EC" id="2.7.11.1"/>
    </reaction>
</comment>
<reference evidence="13" key="2">
    <citation type="journal article" date="2021" name="PeerJ">
        <title>Extensive microbial diversity within the chicken gut microbiome revealed by metagenomics and culture.</title>
        <authorList>
            <person name="Gilroy R."/>
            <person name="Ravi A."/>
            <person name="Getino M."/>
            <person name="Pursley I."/>
            <person name="Horton D.L."/>
            <person name="Alikhan N.F."/>
            <person name="Baker D."/>
            <person name="Gharbi K."/>
            <person name="Hall N."/>
            <person name="Watson M."/>
            <person name="Adriaenssens E.M."/>
            <person name="Foster-Nyarko E."/>
            <person name="Jarju S."/>
            <person name="Secka A."/>
            <person name="Antonio M."/>
            <person name="Oren A."/>
            <person name="Chaudhuri R.R."/>
            <person name="La Ragione R."/>
            <person name="Hildebrand F."/>
            <person name="Pallen M.J."/>
        </authorList>
    </citation>
    <scope>NUCLEOTIDE SEQUENCE</scope>
    <source>
        <strain evidence="13">13766</strain>
    </source>
</reference>
<dbReference type="InterPro" id="IPR008271">
    <property type="entry name" value="Ser/Thr_kinase_AS"/>
</dbReference>
<dbReference type="CDD" id="cd14014">
    <property type="entry name" value="STKc_PknB_like"/>
    <property type="match status" value="1"/>
</dbReference>
<dbReference type="FunFam" id="1.10.510.10:FF:000021">
    <property type="entry name" value="Serine/threonine protein kinase"/>
    <property type="match status" value="1"/>
</dbReference>
<dbReference type="EC" id="2.7.11.1" evidence="1"/>
<dbReference type="CDD" id="cd06577">
    <property type="entry name" value="PASTA_pknB"/>
    <property type="match status" value="2"/>
</dbReference>
<keyword evidence="4 9" id="KW-0547">Nucleotide-binding</keyword>
<dbReference type="PROSITE" id="PS51178">
    <property type="entry name" value="PASTA"/>
    <property type="match status" value="3"/>
</dbReference>
<dbReference type="PANTHER" id="PTHR43289:SF34">
    <property type="entry name" value="SERINE_THREONINE-PROTEIN KINASE YBDM-RELATED"/>
    <property type="match status" value="1"/>
</dbReference>
<feature type="domain" description="PASTA" evidence="12">
    <location>
        <begin position="455"/>
        <end position="520"/>
    </location>
</feature>
<dbReference type="Pfam" id="PF03793">
    <property type="entry name" value="PASTA"/>
    <property type="match status" value="3"/>
</dbReference>
<dbReference type="Gene3D" id="1.10.510.10">
    <property type="entry name" value="Transferase(Phosphotransferase) domain 1"/>
    <property type="match status" value="1"/>
</dbReference>